<proteinExistence type="predicted"/>
<dbReference type="AlphaFoldDB" id="A0ABC8TMB9"/>
<evidence type="ECO:0000256" key="4">
    <source>
        <dbReference type="ARBA" id="ARBA00022833"/>
    </source>
</evidence>
<evidence type="ECO:0000313" key="7">
    <source>
        <dbReference type="EMBL" id="CAK9170618.1"/>
    </source>
</evidence>
<accession>A0ABC8TMB9</accession>
<evidence type="ECO:0000256" key="5">
    <source>
        <dbReference type="ARBA" id="ARBA00023204"/>
    </source>
</evidence>
<dbReference type="EMBL" id="CAUOFW020005536">
    <property type="protein sequence ID" value="CAK9170618.1"/>
    <property type="molecule type" value="Genomic_DNA"/>
</dbReference>
<evidence type="ECO:0000256" key="3">
    <source>
        <dbReference type="ARBA" id="ARBA00022771"/>
    </source>
</evidence>
<comment type="caution">
    <text evidence="7">The sequence shown here is derived from an EMBL/GenBank/DDBJ whole genome shotgun (WGS) entry which is preliminary data.</text>
</comment>
<organism evidence="7 8">
    <name type="scientific">Ilex paraguariensis</name>
    <name type="common">yerba mate</name>
    <dbReference type="NCBI Taxonomy" id="185542"/>
    <lineage>
        <taxon>Eukaryota</taxon>
        <taxon>Viridiplantae</taxon>
        <taxon>Streptophyta</taxon>
        <taxon>Embryophyta</taxon>
        <taxon>Tracheophyta</taxon>
        <taxon>Spermatophyta</taxon>
        <taxon>Magnoliopsida</taxon>
        <taxon>eudicotyledons</taxon>
        <taxon>Gunneridae</taxon>
        <taxon>Pentapetalae</taxon>
        <taxon>asterids</taxon>
        <taxon>campanulids</taxon>
        <taxon>Aquifoliales</taxon>
        <taxon>Aquifoliaceae</taxon>
        <taxon>Ilex</taxon>
    </lineage>
</organism>
<dbReference type="SMART" id="SM00734">
    <property type="entry name" value="ZnF_Rad18"/>
    <property type="match status" value="1"/>
</dbReference>
<keyword evidence="3" id="KW-0863">Zinc-finger</keyword>
<evidence type="ECO:0000256" key="2">
    <source>
        <dbReference type="ARBA" id="ARBA00022763"/>
    </source>
</evidence>
<evidence type="ECO:0000313" key="8">
    <source>
        <dbReference type="Proteomes" id="UP001642360"/>
    </source>
</evidence>
<keyword evidence="2" id="KW-0227">DNA damage</keyword>
<sequence length="104" mass="11433">MLTGRESLIRLVGKRRRFLPHRQSLLSTPIQGSLNLLKKNGNGGSDLAVGDGESKEDRGKTGIEVSGSEWVSCPVCGKKVRGEDYVINSHLGKHLLVWVLSFFD</sequence>
<feature type="domain" description="UBZ4-type" evidence="6">
    <location>
        <begin position="70"/>
        <end position="95"/>
    </location>
</feature>
<evidence type="ECO:0000259" key="6">
    <source>
        <dbReference type="SMART" id="SM00734"/>
    </source>
</evidence>
<dbReference type="Proteomes" id="UP001642360">
    <property type="component" value="Unassembled WGS sequence"/>
</dbReference>
<gene>
    <name evidence="7" type="ORF">ILEXP_LOCUS40115</name>
</gene>
<dbReference type="InterPro" id="IPR006642">
    <property type="entry name" value="Rad18_UBZ4"/>
</dbReference>
<dbReference type="GO" id="GO:0008270">
    <property type="term" value="F:zinc ion binding"/>
    <property type="evidence" value="ECO:0007669"/>
    <property type="project" value="UniProtKB-KW"/>
</dbReference>
<evidence type="ECO:0000256" key="1">
    <source>
        <dbReference type="ARBA" id="ARBA00022723"/>
    </source>
</evidence>
<keyword evidence="5" id="KW-0234">DNA repair</keyword>
<name>A0ABC8TMB9_9AQUA</name>
<reference evidence="7 8" key="1">
    <citation type="submission" date="2024-02" db="EMBL/GenBank/DDBJ databases">
        <authorList>
            <person name="Vignale AGUSTIN F."/>
            <person name="Sosa J E."/>
            <person name="Modenutti C."/>
        </authorList>
    </citation>
    <scope>NUCLEOTIDE SEQUENCE [LARGE SCALE GENOMIC DNA]</scope>
</reference>
<protein>
    <recommendedName>
        <fullName evidence="6">UBZ4-type domain-containing protein</fullName>
    </recommendedName>
</protein>
<keyword evidence="4" id="KW-0862">Zinc</keyword>
<keyword evidence="8" id="KW-1185">Reference proteome</keyword>
<keyword evidence="1" id="KW-0479">Metal-binding</keyword>
<dbReference type="GO" id="GO:0006281">
    <property type="term" value="P:DNA repair"/>
    <property type="evidence" value="ECO:0007669"/>
    <property type="project" value="UniProtKB-KW"/>
</dbReference>